<evidence type="ECO:0000313" key="9">
    <source>
        <dbReference type="Proteomes" id="UP001139103"/>
    </source>
</evidence>
<comment type="subcellular location">
    <subcellularLocation>
        <location evidence="1">Cell membrane</location>
        <topology evidence="1">Multi-pass membrane protein</topology>
    </subcellularLocation>
</comment>
<organism evidence="8 9">
    <name type="scientific">Blastopirellula sediminis</name>
    <dbReference type="NCBI Taxonomy" id="2894196"/>
    <lineage>
        <taxon>Bacteria</taxon>
        <taxon>Pseudomonadati</taxon>
        <taxon>Planctomycetota</taxon>
        <taxon>Planctomycetia</taxon>
        <taxon>Pirellulales</taxon>
        <taxon>Pirellulaceae</taxon>
        <taxon>Blastopirellula</taxon>
    </lineage>
</organism>
<keyword evidence="3 6" id="KW-0812">Transmembrane</keyword>
<keyword evidence="4 6" id="KW-1133">Transmembrane helix</keyword>
<evidence type="ECO:0000256" key="5">
    <source>
        <dbReference type="ARBA" id="ARBA00023136"/>
    </source>
</evidence>
<evidence type="ECO:0000259" key="7">
    <source>
        <dbReference type="Pfam" id="PF13396"/>
    </source>
</evidence>
<protein>
    <submittedName>
        <fullName evidence="8">PLD nuclease N-terminal domain-containing protein</fullName>
    </submittedName>
</protein>
<comment type="caution">
    <text evidence="8">The sequence shown here is derived from an EMBL/GenBank/DDBJ whole genome shotgun (WGS) entry which is preliminary data.</text>
</comment>
<dbReference type="RefSeq" id="WP_230217616.1">
    <property type="nucleotide sequence ID" value="NZ_JAJKFT010000004.1"/>
</dbReference>
<reference evidence="8" key="1">
    <citation type="submission" date="2021-11" db="EMBL/GenBank/DDBJ databases">
        <title>Genome sequence.</title>
        <authorList>
            <person name="Sun Q."/>
        </authorList>
    </citation>
    <scope>NUCLEOTIDE SEQUENCE</scope>
    <source>
        <strain evidence="8">JC732</strain>
    </source>
</reference>
<evidence type="ECO:0000256" key="6">
    <source>
        <dbReference type="SAM" id="Phobius"/>
    </source>
</evidence>
<keyword evidence="2" id="KW-1003">Cell membrane</keyword>
<keyword evidence="9" id="KW-1185">Reference proteome</keyword>
<proteinExistence type="predicted"/>
<dbReference type="InterPro" id="IPR027379">
    <property type="entry name" value="CLS_N"/>
</dbReference>
<dbReference type="EMBL" id="JAJKFT010000004">
    <property type="protein sequence ID" value="MCC9628390.1"/>
    <property type="molecule type" value="Genomic_DNA"/>
</dbReference>
<dbReference type="Pfam" id="PF13396">
    <property type="entry name" value="PLDc_N"/>
    <property type="match status" value="1"/>
</dbReference>
<accession>A0A9X1SEX5</accession>
<dbReference type="GO" id="GO:0005886">
    <property type="term" value="C:plasma membrane"/>
    <property type="evidence" value="ECO:0007669"/>
    <property type="project" value="UniProtKB-SubCell"/>
</dbReference>
<keyword evidence="5 6" id="KW-0472">Membrane</keyword>
<feature type="transmembrane region" description="Helical" evidence="6">
    <location>
        <begin position="20"/>
        <end position="44"/>
    </location>
</feature>
<feature type="transmembrane region" description="Helical" evidence="6">
    <location>
        <begin position="56"/>
        <end position="76"/>
    </location>
</feature>
<evidence type="ECO:0000256" key="4">
    <source>
        <dbReference type="ARBA" id="ARBA00022989"/>
    </source>
</evidence>
<dbReference type="AlphaFoldDB" id="A0A9X1SEX5"/>
<evidence type="ECO:0000256" key="2">
    <source>
        <dbReference type="ARBA" id="ARBA00022475"/>
    </source>
</evidence>
<evidence type="ECO:0000256" key="1">
    <source>
        <dbReference type="ARBA" id="ARBA00004651"/>
    </source>
</evidence>
<evidence type="ECO:0000313" key="8">
    <source>
        <dbReference type="EMBL" id="MCC9628390.1"/>
    </source>
</evidence>
<feature type="domain" description="Cardiolipin synthase N-terminal" evidence="7">
    <location>
        <begin position="35"/>
        <end position="78"/>
    </location>
</feature>
<sequence length="86" mass="9353">MVDWSLLAQQNDGAAVVGLGMGLICMLAFGLLLSIFWVWALIDAIRNPRLSSNQRLIWVIVILLTQILGAIIYLLIGREGDQSGSG</sequence>
<name>A0A9X1SEX5_9BACT</name>
<dbReference type="Proteomes" id="UP001139103">
    <property type="component" value="Unassembled WGS sequence"/>
</dbReference>
<evidence type="ECO:0000256" key="3">
    <source>
        <dbReference type="ARBA" id="ARBA00022692"/>
    </source>
</evidence>
<gene>
    <name evidence="8" type="ORF">LOC68_08285</name>
</gene>